<dbReference type="GO" id="GO:0044874">
    <property type="term" value="P:lipoprotein localization to outer membrane"/>
    <property type="evidence" value="ECO:0007669"/>
    <property type="project" value="TreeGrafter"/>
</dbReference>
<sequence>MFFHMAWRNLWRNTKRTLVLLAAILIGVWSLIFFTAFMMGMLDSMMNNAINTLTGHIQVHAQGFRDDPVIENVMPNAEPVEAVLERELPAGSHWTKRIRVDGVVNTARNTAGVTIVGIDPEREAGVSFFKPDALMAGEMFAADDPYAIIVGHALAEDFETDVGKKMVLMAQDADGEIASRAFRIHGVFVAELDATEKGFVFVSVPAAREMLGLENAISEFAILLPDIEQSESVAANISQALQRQDPSTNYEVHTWKELLPLISAYLGNVDTYMYLWYLVVFIAMGFGIVNTILMAVLERIREFGLLKALGMKPWWIVRLVLAEALLLLVIGMAGGNILGFASVAALAETGIDFSAFARGSEYFGMSRVVYPVVTINSVVSANLLVFVLGALVSVYPAVKAARFTPVEALTHT</sequence>
<evidence type="ECO:0000256" key="1">
    <source>
        <dbReference type="ARBA" id="ARBA00004651"/>
    </source>
</evidence>
<dbReference type="RefSeq" id="WP_144301538.1">
    <property type="nucleotide sequence ID" value="NZ_QMIE01000002.1"/>
</dbReference>
<evidence type="ECO:0000256" key="7">
    <source>
        <dbReference type="SAM" id="Phobius"/>
    </source>
</evidence>
<reference evidence="10 11" key="1">
    <citation type="submission" date="2018-06" db="EMBL/GenBank/DDBJ databases">
        <title>Complete genome of Desulfovibrio indonesiensis P37SLT.</title>
        <authorList>
            <person name="Crispim J.S."/>
            <person name="Vidigal P.M.P."/>
            <person name="Silva L.C.F."/>
            <person name="Laguardia C.N."/>
            <person name="Araujo L.C."/>
            <person name="Dias R.S."/>
            <person name="Sousa M.P."/>
            <person name="Paula S.O."/>
            <person name="Silva C."/>
        </authorList>
    </citation>
    <scope>NUCLEOTIDE SEQUENCE [LARGE SCALE GENOMIC DNA]</scope>
    <source>
        <strain evidence="10 11">P37SLT</strain>
    </source>
</reference>
<keyword evidence="4 7" id="KW-0812">Transmembrane</keyword>
<evidence type="ECO:0000259" key="9">
    <source>
        <dbReference type="Pfam" id="PF12704"/>
    </source>
</evidence>
<dbReference type="InterPro" id="IPR025857">
    <property type="entry name" value="MacB_PCD"/>
</dbReference>
<comment type="caution">
    <text evidence="10">The sequence shown here is derived from an EMBL/GenBank/DDBJ whole genome shotgun (WGS) entry which is preliminary data.</text>
</comment>
<comment type="similarity">
    <text evidence="2">Belongs to the ABC-4 integral membrane protein family. LolC/E subfamily.</text>
</comment>
<dbReference type="InterPro" id="IPR051447">
    <property type="entry name" value="Lipoprotein-release_system"/>
</dbReference>
<feature type="transmembrane region" description="Helical" evidence="7">
    <location>
        <begin position="368"/>
        <end position="395"/>
    </location>
</feature>
<organism evidence="10 11">
    <name type="scientific">Oceanidesulfovibrio indonesiensis</name>
    <dbReference type="NCBI Taxonomy" id="54767"/>
    <lineage>
        <taxon>Bacteria</taxon>
        <taxon>Pseudomonadati</taxon>
        <taxon>Thermodesulfobacteriota</taxon>
        <taxon>Desulfovibrionia</taxon>
        <taxon>Desulfovibrionales</taxon>
        <taxon>Desulfovibrionaceae</taxon>
        <taxon>Oceanidesulfovibrio</taxon>
    </lineage>
</organism>
<name>A0A7M3MHT9_9BACT</name>
<gene>
    <name evidence="10" type="ORF">DPQ33_02130</name>
</gene>
<dbReference type="Pfam" id="PF12704">
    <property type="entry name" value="MacB_PCD"/>
    <property type="match status" value="1"/>
</dbReference>
<dbReference type="OrthoDB" id="9809768at2"/>
<evidence type="ECO:0000256" key="3">
    <source>
        <dbReference type="ARBA" id="ARBA00022475"/>
    </source>
</evidence>
<evidence type="ECO:0000256" key="2">
    <source>
        <dbReference type="ARBA" id="ARBA00005236"/>
    </source>
</evidence>
<keyword evidence="6 7" id="KW-0472">Membrane</keyword>
<accession>A0A7M3MHT9</accession>
<dbReference type="InterPro" id="IPR003838">
    <property type="entry name" value="ABC3_permease_C"/>
</dbReference>
<evidence type="ECO:0000313" key="11">
    <source>
        <dbReference type="Proteomes" id="UP000448292"/>
    </source>
</evidence>
<keyword evidence="11" id="KW-1185">Reference proteome</keyword>
<evidence type="ECO:0000256" key="4">
    <source>
        <dbReference type="ARBA" id="ARBA00022692"/>
    </source>
</evidence>
<keyword evidence="3" id="KW-1003">Cell membrane</keyword>
<comment type="subcellular location">
    <subcellularLocation>
        <location evidence="1">Cell membrane</location>
        <topology evidence="1">Multi-pass membrane protein</topology>
    </subcellularLocation>
</comment>
<dbReference type="PANTHER" id="PTHR30489">
    <property type="entry name" value="LIPOPROTEIN-RELEASING SYSTEM TRANSMEMBRANE PROTEIN LOLE"/>
    <property type="match status" value="1"/>
</dbReference>
<feature type="transmembrane region" description="Helical" evidence="7">
    <location>
        <begin position="274"/>
        <end position="296"/>
    </location>
</feature>
<keyword evidence="5 7" id="KW-1133">Transmembrane helix</keyword>
<feature type="domain" description="ABC3 transporter permease C-terminal" evidence="8">
    <location>
        <begin position="278"/>
        <end position="405"/>
    </location>
</feature>
<evidence type="ECO:0000259" key="8">
    <source>
        <dbReference type="Pfam" id="PF02687"/>
    </source>
</evidence>
<feature type="transmembrane region" description="Helical" evidence="7">
    <location>
        <begin position="20"/>
        <end position="42"/>
    </location>
</feature>
<evidence type="ECO:0000256" key="5">
    <source>
        <dbReference type="ARBA" id="ARBA00022989"/>
    </source>
</evidence>
<protein>
    <submittedName>
        <fullName evidence="10">ABC transporter permease</fullName>
    </submittedName>
</protein>
<evidence type="ECO:0000313" key="10">
    <source>
        <dbReference type="EMBL" id="TVM19179.1"/>
    </source>
</evidence>
<dbReference type="Proteomes" id="UP000448292">
    <property type="component" value="Unassembled WGS sequence"/>
</dbReference>
<dbReference type="Pfam" id="PF02687">
    <property type="entry name" value="FtsX"/>
    <property type="match status" value="1"/>
</dbReference>
<dbReference type="EMBL" id="QMIE01000002">
    <property type="protein sequence ID" value="TVM19179.1"/>
    <property type="molecule type" value="Genomic_DNA"/>
</dbReference>
<dbReference type="GO" id="GO:0098797">
    <property type="term" value="C:plasma membrane protein complex"/>
    <property type="evidence" value="ECO:0007669"/>
    <property type="project" value="TreeGrafter"/>
</dbReference>
<proteinExistence type="inferred from homology"/>
<dbReference type="AlphaFoldDB" id="A0A7M3MHT9"/>
<feature type="domain" description="MacB-like periplasmic core" evidence="9">
    <location>
        <begin position="17"/>
        <end position="239"/>
    </location>
</feature>
<feature type="transmembrane region" description="Helical" evidence="7">
    <location>
        <begin position="316"/>
        <end position="347"/>
    </location>
</feature>
<evidence type="ECO:0000256" key="6">
    <source>
        <dbReference type="ARBA" id="ARBA00023136"/>
    </source>
</evidence>
<dbReference type="PANTHER" id="PTHR30489:SF0">
    <property type="entry name" value="LIPOPROTEIN-RELEASING SYSTEM TRANSMEMBRANE PROTEIN LOLE"/>
    <property type="match status" value="1"/>
</dbReference>